<reference evidence="2 4" key="1">
    <citation type="submission" date="2020-05" db="EMBL/GenBank/DDBJ databases">
        <title>Draft Genome Sequences of Sphingomonas sp. Isolated from the International Space Station.</title>
        <authorList>
            <person name="Bijlani S."/>
            <person name="Singh N.K."/>
            <person name="Mason C.E."/>
            <person name="Wang C.C."/>
            <person name="Venkateswaran K."/>
        </authorList>
    </citation>
    <scope>NUCLEOTIDE SEQUENCE [LARGE SCALE GENOMIC DNA]</scope>
    <source>
        <strain evidence="2 4">FKI-L5-BR-P1</strain>
    </source>
</reference>
<dbReference type="EMBL" id="CP065713">
    <property type="protein sequence ID" value="QPT09927.1"/>
    <property type="molecule type" value="Genomic_DNA"/>
</dbReference>
<evidence type="ECO:0008006" key="6">
    <source>
        <dbReference type="Google" id="ProtNLM"/>
    </source>
</evidence>
<dbReference type="GeneID" id="78528042"/>
<protein>
    <recommendedName>
        <fullName evidence="6">Methyl-accepting chemotaxis protein</fullName>
    </recommendedName>
</protein>
<organism evidence="2 4">
    <name type="scientific">Sphingomonas paucimobilis</name>
    <name type="common">Pseudomonas paucimobilis</name>
    <dbReference type="NCBI Taxonomy" id="13689"/>
    <lineage>
        <taxon>Bacteria</taxon>
        <taxon>Pseudomonadati</taxon>
        <taxon>Pseudomonadota</taxon>
        <taxon>Alphaproteobacteria</taxon>
        <taxon>Sphingomonadales</taxon>
        <taxon>Sphingomonadaceae</taxon>
        <taxon>Sphingomonas</taxon>
    </lineage>
</organism>
<dbReference type="AlphaFoldDB" id="A0A411LLU5"/>
<evidence type="ECO:0000313" key="2">
    <source>
        <dbReference type="EMBL" id="NNG58778.1"/>
    </source>
</evidence>
<feature type="region of interest" description="Disordered" evidence="1">
    <location>
        <begin position="86"/>
        <end position="108"/>
    </location>
</feature>
<evidence type="ECO:0000256" key="1">
    <source>
        <dbReference type="SAM" id="MobiDB-lite"/>
    </source>
</evidence>
<accession>A0A411LLU5</accession>
<sequence length="108" mass="11517">MTGKAGPRLPIVMMSGGCMDRRSISRMRRMAVGPATISPKIVAHFVEEAARDGDQNAAMVEQSTAAARSLATQAQDLGMMLATFQLTAQPGDPKRGNASRDLSQRRTG</sequence>
<dbReference type="RefSeq" id="WP_126053466.1">
    <property type="nucleotide sequence ID" value="NZ_AP023323.1"/>
</dbReference>
<evidence type="ECO:0000313" key="3">
    <source>
        <dbReference type="EMBL" id="QPT09927.1"/>
    </source>
</evidence>
<dbReference type="EMBL" id="JABEOU010000043">
    <property type="protein sequence ID" value="NNG58778.1"/>
    <property type="molecule type" value="Genomic_DNA"/>
</dbReference>
<evidence type="ECO:0000313" key="4">
    <source>
        <dbReference type="Proteomes" id="UP000550136"/>
    </source>
</evidence>
<dbReference type="Proteomes" id="UP000550136">
    <property type="component" value="Unassembled WGS sequence"/>
</dbReference>
<evidence type="ECO:0000313" key="5">
    <source>
        <dbReference type="Proteomes" id="UP000594836"/>
    </source>
</evidence>
<proteinExistence type="predicted"/>
<dbReference type="Proteomes" id="UP000594836">
    <property type="component" value="Chromosome"/>
</dbReference>
<reference evidence="3 5" key="2">
    <citation type="submission" date="2020-12" db="EMBL/GenBank/DDBJ databases">
        <title>FDA dAtabase for Regulatory Grade micrObial Sequences (FDA-ARGOS): Supporting development and validation of Infectious Disease Dx tests.</title>
        <authorList>
            <person name="Sproer C."/>
            <person name="Gronow S."/>
            <person name="Severitt S."/>
            <person name="Schroder I."/>
            <person name="Tallon L."/>
            <person name="Sadzewicz L."/>
            <person name="Zhao X."/>
            <person name="Boylan J."/>
            <person name="Ott S."/>
            <person name="Bowen H."/>
            <person name="Vavikolanu K."/>
            <person name="Mehta A."/>
            <person name="Aluvathingal J."/>
            <person name="Nadendla S."/>
            <person name="Lowell S."/>
            <person name="Myers T."/>
            <person name="Yan Y."/>
            <person name="Sichtig H."/>
        </authorList>
    </citation>
    <scope>NUCLEOTIDE SEQUENCE [LARGE SCALE GENOMIC DNA]</scope>
    <source>
        <strain evidence="3 5">FDAARGOS_881</strain>
    </source>
</reference>
<name>A0A411LLU5_SPHPI</name>
<gene>
    <name evidence="2" type="ORF">HKX06_15545</name>
    <name evidence="3" type="ORF">I6G38_06755</name>
</gene>